<dbReference type="OrthoDB" id="9811177at2"/>
<dbReference type="InterPro" id="IPR053136">
    <property type="entry name" value="UTP_pyrophosphatase-like"/>
</dbReference>
<gene>
    <name evidence="2" type="ORF">ES674_05225</name>
</gene>
<accession>A0A5D0REQ2</accession>
<dbReference type="Gene3D" id="3.30.2010.10">
    <property type="entry name" value="Metalloproteases ('zincins'), catalytic domain"/>
    <property type="match status" value="1"/>
</dbReference>
<proteinExistence type="predicted"/>
<dbReference type="InterPro" id="IPR002725">
    <property type="entry name" value="YgjP-like_metallopeptidase"/>
</dbReference>
<dbReference type="Pfam" id="PF01863">
    <property type="entry name" value="YgjP-like"/>
    <property type="match status" value="1"/>
</dbReference>
<evidence type="ECO:0000313" key="2">
    <source>
        <dbReference type="EMBL" id="TYB79178.1"/>
    </source>
</evidence>
<sequence>MEHIELGSIKVEVEKKDIKNIHLSVYPPDGAVRIAAPNRMDMDTIRVFALNKLKWIKKQQETFKNQERETPREYLTKESHYFLGKRYLLQVIEHDQSPKVILKHETIELYIKPNTSLEKRKEVIDEWYRSELKSMLPKLISKWEIVIGVQSNEFSIKKMRTKWGTCNTEAKRIWLNLELAKKPLKCIEFIIVHELVHLLERSHSEIFVSYMNEFMPKWRLYREELNNLPFRHVDWKY</sequence>
<name>A0A5D0REQ2_9FLAO</name>
<feature type="domain" description="YgjP-like metallopeptidase" evidence="1">
    <location>
        <begin position="23"/>
        <end position="227"/>
    </location>
</feature>
<keyword evidence="3" id="KW-1185">Reference proteome</keyword>
<reference evidence="2 3" key="1">
    <citation type="submission" date="2019-08" db="EMBL/GenBank/DDBJ databases">
        <title>Genomes of Antarctic Bizionia species.</title>
        <authorList>
            <person name="Bowman J.P."/>
        </authorList>
    </citation>
    <scope>NUCLEOTIDE SEQUENCE [LARGE SCALE GENOMIC DNA]</scope>
    <source>
        <strain evidence="2 3">ADA-4</strain>
    </source>
</reference>
<protein>
    <submittedName>
        <fullName evidence="2">M48 family metallopeptidase</fullName>
    </submittedName>
</protein>
<comment type="caution">
    <text evidence="2">The sequence shown here is derived from an EMBL/GenBank/DDBJ whole genome shotgun (WGS) entry which is preliminary data.</text>
</comment>
<evidence type="ECO:0000259" key="1">
    <source>
        <dbReference type="Pfam" id="PF01863"/>
    </source>
</evidence>
<dbReference type="RefSeq" id="WP_148402915.1">
    <property type="nucleotide sequence ID" value="NZ_VSKK01000001.1"/>
</dbReference>
<dbReference type="Proteomes" id="UP000323720">
    <property type="component" value="Unassembled WGS sequence"/>
</dbReference>
<evidence type="ECO:0000313" key="3">
    <source>
        <dbReference type="Proteomes" id="UP000323720"/>
    </source>
</evidence>
<dbReference type="AlphaFoldDB" id="A0A5D0REQ2"/>
<dbReference type="PANTHER" id="PTHR30399">
    <property type="entry name" value="UNCHARACTERIZED PROTEIN YGJP"/>
    <property type="match status" value="1"/>
</dbReference>
<dbReference type="PANTHER" id="PTHR30399:SF1">
    <property type="entry name" value="UTP PYROPHOSPHATASE"/>
    <property type="match status" value="1"/>
</dbReference>
<organism evidence="2 3">
    <name type="scientific">Bizionia myxarmorum</name>
    <dbReference type="NCBI Taxonomy" id="291186"/>
    <lineage>
        <taxon>Bacteria</taxon>
        <taxon>Pseudomonadati</taxon>
        <taxon>Bacteroidota</taxon>
        <taxon>Flavobacteriia</taxon>
        <taxon>Flavobacteriales</taxon>
        <taxon>Flavobacteriaceae</taxon>
        <taxon>Bizionia</taxon>
    </lineage>
</organism>
<dbReference type="EMBL" id="VSKK01000001">
    <property type="protein sequence ID" value="TYB79178.1"/>
    <property type="molecule type" value="Genomic_DNA"/>
</dbReference>